<feature type="compositionally biased region" description="Polar residues" evidence="6">
    <location>
        <begin position="28"/>
        <end position="39"/>
    </location>
</feature>
<name>A0A133ZZG0_9FIRM</name>
<evidence type="ECO:0000256" key="7">
    <source>
        <dbReference type="SAM" id="SignalP"/>
    </source>
</evidence>
<dbReference type="OrthoDB" id="9810636at2"/>
<organism evidence="8 9">
    <name type="scientific">Lachnoanaerobaculum saburreum</name>
    <dbReference type="NCBI Taxonomy" id="467210"/>
    <lineage>
        <taxon>Bacteria</taxon>
        <taxon>Bacillati</taxon>
        <taxon>Bacillota</taxon>
        <taxon>Clostridia</taxon>
        <taxon>Lachnospirales</taxon>
        <taxon>Lachnospiraceae</taxon>
        <taxon>Lachnoanaerobaculum</taxon>
    </lineage>
</organism>
<dbReference type="GO" id="GO:0046872">
    <property type="term" value="F:metal ion binding"/>
    <property type="evidence" value="ECO:0007669"/>
    <property type="project" value="UniProtKB-KW"/>
</dbReference>
<comment type="caution">
    <text evidence="8">The sequence shown here is derived from an EMBL/GenBank/DDBJ whole genome shotgun (WGS) entry which is preliminary data.</text>
</comment>
<dbReference type="PROSITE" id="PS51257">
    <property type="entry name" value="PROKAR_LIPOPROTEIN"/>
    <property type="match status" value="1"/>
</dbReference>
<keyword evidence="2 5" id="KW-0813">Transport</keyword>
<dbReference type="InterPro" id="IPR006129">
    <property type="entry name" value="AdhesinB"/>
</dbReference>
<dbReference type="AlphaFoldDB" id="A0A133ZZG0"/>
<protein>
    <submittedName>
        <fullName evidence="8">ABC transporter, substrate-binding protein</fullName>
    </submittedName>
</protein>
<dbReference type="GO" id="GO:0030313">
    <property type="term" value="C:cell envelope"/>
    <property type="evidence" value="ECO:0007669"/>
    <property type="project" value="UniProtKB-SubCell"/>
</dbReference>
<evidence type="ECO:0000256" key="4">
    <source>
        <dbReference type="ARBA" id="ARBA00022729"/>
    </source>
</evidence>
<dbReference type="PANTHER" id="PTHR42953">
    <property type="entry name" value="HIGH-AFFINITY ZINC UPTAKE SYSTEM PROTEIN ZNUA-RELATED"/>
    <property type="match status" value="1"/>
</dbReference>
<comment type="subcellular location">
    <subcellularLocation>
        <location evidence="1">Cell envelope</location>
    </subcellularLocation>
</comment>
<reference evidence="9" key="1">
    <citation type="submission" date="2016-01" db="EMBL/GenBank/DDBJ databases">
        <authorList>
            <person name="Mitreva M."/>
            <person name="Pepin K.H."/>
            <person name="Mihindukulasuriya K.A."/>
            <person name="Fulton R."/>
            <person name="Fronick C."/>
            <person name="O'Laughlin M."/>
            <person name="Miner T."/>
            <person name="Herter B."/>
            <person name="Rosa B.A."/>
            <person name="Cordes M."/>
            <person name="Tomlinson C."/>
            <person name="Wollam A."/>
            <person name="Palsikar V.B."/>
            <person name="Mardis E.R."/>
            <person name="Wilson R.K."/>
        </authorList>
    </citation>
    <scope>NUCLEOTIDE SEQUENCE [LARGE SCALE GENOMIC DNA]</scope>
    <source>
        <strain evidence="9">DNF00896</strain>
    </source>
</reference>
<dbReference type="PRINTS" id="PR00691">
    <property type="entry name" value="ADHESINB"/>
</dbReference>
<proteinExistence type="inferred from homology"/>
<dbReference type="PANTHER" id="PTHR42953:SF1">
    <property type="entry name" value="METAL-BINDING PROTEIN HI_0362-RELATED"/>
    <property type="match status" value="1"/>
</dbReference>
<dbReference type="GO" id="GO:0030001">
    <property type="term" value="P:metal ion transport"/>
    <property type="evidence" value="ECO:0007669"/>
    <property type="project" value="InterPro"/>
</dbReference>
<dbReference type="PATRIC" id="fig|467210.3.peg.278"/>
<dbReference type="InterPro" id="IPR006127">
    <property type="entry name" value="ZnuA-like"/>
</dbReference>
<sequence>MFKRNLSILIAAAGMALSLCACAGGKTSDTQTTAQNTESKSMEETSKASSDTMNKKNVVVTTSFLQDMVEQLAGDTVNVELIIPAGEDPHLYVAKPEDYTKLSSSDLTLYHGLHFEGKMVEALEAKGEAVSRNFPKDRIGTMDEDGQVITDPHFWFDIGLYKMAVEAAGESLENLNPEYKDQYEENKTKYLEELTKLDEYVKENISSIPKESRYLITPHDAFNYFSRAYDIEVKAPQGVSTESEVANQDIQETIDFIVDHKIKAIFAESTTDPARMEKLREGAAAKGADVKIVSGEGNELFSDSLAPKGEDGDTYIDMYKHNVKLITDNLK</sequence>
<dbReference type="InterPro" id="IPR006128">
    <property type="entry name" value="Lipoprotein_PsaA-like"/>
</dbReference>
<evidence type="ECO:0000256" key="5">
    <source>
        <dbReference type="RuleBase" id="RU003512"/>
    </source>
</evidence>
<evidence type="ECO:0000313" key="8">
    <source>
        <dbReference type="EMBL" id="KXB60832.1"/>
    </source>
</evidence>
<feature type="chain" id="PRO_5007461338" evidence="7">
    <location>
        <begin position="24"/>
        <end position="331"/>
    </location>
</feature>
<dbReference type="Proteomes" id="UP000070394">
    <property type="component" value="Unassembled WGS sequence"/>
</dbReference>
<dbReference type="Pfam" id="PF01297">
    <property type="entry name" value="ZnuA"/>
    <property type="match status" value="1"/>
</dbReference>
<evidence type="ECO:0000256" key="1">
    <source>
        <dbReference type="ARBA" id="ARBA00004196"/>
    </source>
</evidence>
<evidence type="ECO:0000313" key="9">
    <source>
        <dbReference type="Proteomes" id="UP000070394"/>
    </source>
</evidence>
<dbReference type="SUPFAM" id="SSF53807">
    <property type="entry name" value="Helical backbone' metal receptor"/>
    <property type="match status" value="1"/>
</dbReference>
<comment type="similarity">
    <text evidence="5">Belongs to the bacterial solute-binding protein 9 family.</text>
</comment>
<evidence type="ECO:0000256" key="3">
    <source>
        <dbReference type="ARBA" id="ARBA00022723"/>
    </source>
</evidence>
<evidence type="ECO:0000256" key="2">
    <source>
        <dbReference type="ARBA" id="ARBA00022448"/>
    </source>
</evidence>
<dbReference type="GO" id="GO:0007155">
    <property type="term" value="P:cell adhesion"/>
    <property type="evidence" value="ECO:0007669"/>
    <property type="project" value="InterPro"/>
</dbReference>
<feature type="signal peptide" evidence="7">
    <location>
        <begin position="1"/>
        <end position="23"/>
    </location>
</feature>
<dbReference type="EMBL" id="LSDA01000010">
    <property type="protein sequence ID" value="KXB60832.1"/>
    <property type="molecule type" value="Genomic_DNA"/>
</dbReference>
<dbReference type="Gene3D" id="3.40.50.1980">
    <property type="entry name" value="Nitrogenase molybdenum iron protein domain"/>
    <property type="match status" value="2"/>
</dbReference>
<keyword evidence="3" id="KW-0479">Metal-binding</keyword>
<dbReference type="InterPro" id="IPR050492">
    <property type="entry name" value="Bact_metal-bind_prot9"/>
</dbReference>
<keyword evidence="9" id="KW-1185">Reference proteome</keyword>
<dbReference type="RefSeq" id="WP_060930274.1">
    <property type="nucleotide sequence ID" value="NZ_KQ959775.1"/>
</dbReference>
<dbReference type="PRINTS" id="PR00690">
    <property type="entry name" value="ADHESNFAMILY"/>
</dbReference>
<feature type="region of interest" description="Disordered" evidence="6">
    <location>
        <begin position="28"/>
        <end position="51"/>
    </location>
</feature>
<keyword evidence="4 7" id="KW-0732">Signal</keyword>
<dbReference type="STRING" id="467210.HMPREF1866_00282"/>
<accession>A0A133ZZG0</accession>
<evidence type="ECO:0000256" key="6">
    <source>
        <dbReference type="SAM" id="MobiDB-lite"/>
    </source>
</evidence>
<gene>
    <name evidence="8" type="ORF">HMPREF1866_00282</name>
</gene>